<name>A0A9D1ENX6_9FIRM</name>
<dbReference type="SUPFAM" id="SSF52283">
    <property type="entry name" value="Formate/glycerate dehydrogenase catalytic domain-like"/>
    <property type="match status" value="1"/>
</dbReference>
<reference evidence="14" key="1">
    <citation type="submission" date="2020-10" db="EMBL/GenBank/DDBJ databases">
        <authorList>
            <person name="Gilroy R."/>
        </authorList>
    </citation>
    <scope>NUCLEOTIDE SEQUENCE</scope>
    <source>
        <strain evidence="14">CHK157-1446</strain>
    </source>
</reference>
<proteinExistence type="inferred from homology"/>
<evidence type="ECO:0000256" key="2">
    <source>
        <dbReference type="ARBA" id="ARBA00005216"/>
    </source>
</evidence>
<dbReference type="PROSITE" id="PS00671">
    <property type="entry name" value="D_2_HYDROXYACID_DH_3"/>
    <property type="match status" value="1"/>
</dbReference>
<evidence type="ECO:0000256" key="6">
    <source>
        <dbReference type="ARBA" id="ARBA00021582"/>
    </source>
</evidence>
<dbReference type="PANTHER" id="PTHR42938:SF47">
    <property type="entry name" value="HYDROXYPYRUVATE REDUCTASE"/>
    <property type="match status" value="1"/>
</dbReference>
<evidence type="ECO:0000256" key="4">
    <source>
        <dbReference type="ARBA" id="ARBA00013001"/>
    </source>
</evidence>
<dbReference type="SUPFAM" id="SSF51735">
    <property type="entry name" value="NAD(P)-binding Rossmann-fold domains"/>
    <property type="match status" value="1"/>
</dbReference>
<evidence type="ECO:0000256" key="7">
    <source>
        <dbReference type="ARBA" id="ARBA00023002"/>
    </source>
</evidence>
<dbReference type="EC" id="1.1.1.399" evidence="4"/>
<evidence type="ECO:0000256" key="12">
    <source>
        <dbReference type="RuleBase" id="RU003719"/>
    </source>
</evidence>
<dbReference type="InterPro" id="IPR045865">
    <property type="entry name" value="ACT-like_dom_sf"/>
</dbReference>
<evidence type="ECO:0000256" key="3">
    <source>
        <dbReference type="ARBA" id="ARBA00005854"/>
    </source>
</evidence>
<dbReference type="Pfam" id="PF02826">
    <property type="entry name" value="2-Hacid_dh_C"/>
    <property type="match status" value="1"/>
</dbReference>
<dbReference type="Proteomes" id="UP000823982">
    <property type="component" value="Unassembled WGS sequence"/>
</dbReference>
<comment type="catalytic activity">
    <reaction evidence="11">
        <text>(2R)-3-phosphoglycerate + NAD(+) = 3-phosphooxypyruvate + NADH + H(+)</text>
        <dbReference type="Rhea" id="RHEA:12641"/>
        <dbReference type="ChEBI" id="CHEBI:15378"/>
        <dbReference type="ChEBI" id="CHEBI:18110"/>
        <dbReference type="ChEBI" id="CHEBI:57540"/>
        <dbReference type="ChEBI" id="CHEBI:57945"/>
        <dbReference type="ChEBI" id="CHEBI:58272"/>
        <dbReference type="EC" id="1.1.1.95"/>
    </reaction>
</comment>
<dbReference type="EMBL" id="DVIR01000030">
    <property type="protein sequence ID" value="HIS24407.1"/>
    <property type="molecule type" value="Genomic_DNA"/>
</dbReference>
<dbReference type="SUPFAM" id="SSF55021">
    <property type="entry name" value="ACT-like"/>
    <property type="match status" value="1"/>
</dbReference>
<dbReference type="EC" id="1.1.1.95" evidence="5"/>
<reference evidence="14" key="2">
    <citation type="journal article" date="2021" name="PeerJ">
        <title>Extensive microbial diversity within the chicken gut microbiome revealed by metagenomics and culture.</title>
        <authorList>
            <person name="Gilroy R."/>
            <person name="Ravi A."/>
            <person name="Getino M."/>
            <person name="Pursley I."/>
            <person name="Horton D.L."/>
            <person name="Alikhan N.F."/>
            <person name="Baker D."/>
            <person name="Gharbi K."/>
            <person name="Hall N."/>
            <person name="Watson M."/>
            <person name="Adriaenssens E.M."/>
            <person name="Foster-Nyarko E."/>
            <person name="Jarju S."/>
            <person name="Secka A."/>
            <person name="Antonio M."/>
            <person name="Oren A."/>
            <person name="Chaudhuri R.R."/>
            <person name="La Ragione R."/>
            <person name="Hildebrand F."/>
            <person name="Pallen M.J."/>
        </authorList>
    </citation>
    <scope>NUCLEOTIDE SEQUENCE</scope>
    <source>
        <strain evidence="14">CHK157-1446</strain>
    </source>
</reference>
<dbReference type="Gene3D" id="3.40.50.720">
    <property type="entry name" value="NAD(P)-binding Rossmann-like Domain"/>
    <property type="match status" value="2"/>
</dbReference>
<dbReference type="Pfam" id="PF00389">
    <property type="entry name" value="2-Hacid_dh"/>
    <property type="match status" value="1"/>
</dbReference>
<dbReference type="InterPro" id="IPR036291">
    <property type="entry name" value="NAD(P)-bd_dom_sf"/>
</dbReference>
<dbReference type="InterPro" id="IPR006139">
    <property type="entry name" value="D-isomer_2_OHA_DH_cat_dom"/>
</dbReference>
<dbReference type="CDD" id="cd12174">
    <property type="entry name" value="PGDH_like_3"/>
    <property type="match status" value="1"/>
</dbReference>
<sequence length="387" mass="40848">MYNILTLNKIAAVGTDNFDRSRYNVSDAAENPDAIMVRSANMLDYQFNPELIAIARAGAGVNNIPIDRCSEAGICVFNTPGANANAVKELVVAGLLMTSRKIAAAIDWAKTLKGKGDEVSKLVEKGKSQFAGPEIMGKTLGIVGLGAIGVKVANTALSLGMKVVGYDPFLSVNAALGMKPGVTVVKTLAELYSVSDYITLHLPYNSDTKDTVCADSISRMKKGVRILNFARGELVNTKDIIAALASGDVSAYITDFPNDELIGVEGVTAIPHLGASTPESEDNCACMAANELIDYIETGKVINSVNLPNCELAKTADHLVCVIHKNVPAIIAQVTSAISKAGGNIEAIANKSKKDWAYTMLDVTGEVVDTTKKEILAIEGVTGVRVL</sequence>
<evidence type="ECO:0000313" key="14">
    <source>
        <dbReference type="EMBL" id="HIS24407.1"/>
    </source>
</evidence>
<dbReference type="InterPro" id="IPR006140">
    <property type="entry name" value="D-isomer_DH_NAD-bd"/>
</dbReference>
<organism evidence="14 15">
    <name type="scientific">Candidatus Faeciplasma gallinarum</name>
    <dbReference type="NCBI Taxonomy" id="2840799"/>
    <lineage>
        <taxon>Bacteria</taxon>
        <taxon>Bacillati</taxon>
        <taxon>Bacillota</taxon>
        <taxon>Clostridia</taxon>
        <taxon>Eubacteriales</taxon>
        <taxon>Oscillospiraceae</taxon>
        <taxon>Oscillospiraceae incertae sedis</taxon>
        <taxon>Candidatus Faeciplasma</taxon>
    </lineage>
</organism>
<evidence type="ECO:0000256" key="10">
    <source>
        <dbReference type="ARBA" id="ARBA00048126"/>
    </source>
</evidence>
<gene>
    <name evidence="14" type="ORF">IAD01_03275</name>
</gene>
<comment type="catalytic activity">
    <reaction evidence="10">
        <text>(R)-2-hydroxyglutarate + NAD(+) = 2-oxoglutarate + NADH + H(+)</text>
        <dbReference type="Rhea" id="RHEA:49612"/>
        <dbReference type="ChEBI" id="CHEBI:15378"/>
        <dbReference type="ChEBI" id="CHEBI:15801"/>
        <dbReference type="ChEBI" id="CHEBI:16810"/>
        <dbReference type="ChEBI" id="CHEBI:57540"/>
        <dbReference type="ChEBI" id="CHEBI:57945"/>
        <dbReference type="EC" id="1.1.1.399"/>
    </reaction>
</comment>
<dbReference type="Gene3D" id="3.30.70.260">
    <property type="match status" value="1"/>
</dbReference>
<evidence type="ECO:0000256" key="11">
    <source>
        <dbReference type="ARBA" id="ARBA00048731"/>
    </source>
</evidence>
<evidence type="ECO:0000256" key="9">
    <source>
        <dbReference type="ARBA" id="ARBA00030455"/>
    </source>
</evidence>
<comment type="pathway">
    <text evidence="2">Amino-acid biosynthesis; L-serine biosynthesis; L-serine from 3-phospho-D-glycerate: step 1/3.</text>
</comment>
<comment type="caution">
    <text evidence="14">The sequence shown here is derived from an EMBL/GenBank/DDBJ whole genome shotgun (WGS) entry which is preliminary data.</text>
</comment>
<keyword evidence="7 12" id="KW-0560">Oxidoreductase</keyword>
<keyword evidence="8" id="KW-0520">NAD</keyword>
<dbReference type="PROSITE" id="PS00065">
    <property type="entry name" value="D_2_HYDROXYACID_DH_1"/>
    <property type="match status" value="1"/>
</dbReference>
<feature type="domain" description="ACT" evidence="13">
    <location>
        <begin position="319"/>
        <end position="387"/>
    </location>
</feature>
<dbReference type="GO" id="GO:0004617">
    <property type="term" value="F:phosphoglycerate dehydrogenase activity"/>
    <property type="evidence" value="ECO:0007669"/>
    <property type="project" value="UniProtKB-EC"/>
</dbReference>
<dbReference type="InterPro" id="IPR029752">
    <property type="entry name" value="D-isomer_DH_CS1"/>
</dbReference>
<dbReference type="PROSITE" id="PS51671">
    <property type="entry name" value="ACT"/>
    <property type="match status" value="1"/>
</dbReference>
<evidence type="ECO:0000256" key="5">
    <source>
        <dbReference type="ARBA" id="ARBA00013143"/>
    </source>
</evidence>
<protein>
    <recommendedName>
        <fullName evidence="6">D-3-phosphoglycerate dehydrogenase</fullName>
        <ecNumber evidence="4">1.1.1.399</ecNumber>
        <ecNumber evidence="5">1.1.1.95</ecNumber>
    </recommendedName>
    <alternativeName>
        <fullName evidence="9">2-oxoglutarate reductase</fullName>
    </alternativeName>
</protein>
<evidence type="ECO:0000313" key="15">
    <source>
        <dbReference type="Proteomes" id="UP000823982"/>
    </source>
</evidence>
<comment type="function">
    <text evidence="1">Catalyzes the reversible oxidation of 3-phospho-D-glycerate to 3-phosphonooxypyruvate, the first step of the phosphorylated L-serine biosynthesis pathway. Also catalyzes the reversible oxidation of 2-hydroxyglutarate to 2-oxoglutarate.</text>
</comment>
<evidence type="ECO:0000259" key="13">
    <source>
        <dbReference type="PROSITE" id="PS51671"/>
    </source>
</evidence>
<dbReference type="InterPro" id="IPR029753">
    <property type="entry name" value="D-isomer_DH_CS"/>
</dbReference>
<dbReference type="GO" id="GO:0051287">
    <property type="term" value="F:NAD binding"/>
    <property type="evidence" value="ECO:0007669"/>
    <property type="project" value="InterPro"/>
</dbReference>
<accession>A0A9D1ENX6</accession>
<dbReference type="PANTHER" id="PTHR42938">
    <property type="entry name" value="FORMATE DEHYDROGENASE 1"/>
    <property type="match status" value="1"/>
</dbReference>
<evidence type="ECO:0000256" key="1">
    <source>
        <dbReference type="ARBA" id="ARBA00003800"/>
    </source>
</evidence>
<dbReference type="InterPro" id="IPR002912">
    <property type="entry name" value="ACT_dom"/>
</dbReference>
<dbReference type="AlphaFoldDB" id="A0A9D1ENX6"/>
<evidence type="ECO:0000256" key="8">
    <source>
        <dbReference type="ARBA" id="ARBA00023027"/>
    </source>
</evidence>
<comment type="similarity">
    <text evidence="3 12">Belongs to the D-isomer specific 2-hydroxyacid dehydrogenase family.</text>
</comment>